<gene>
    <name evidence="11" type="ORF">LGLO00237_LOCUS14769</name>
</gene>
<evidence type="ECO:0000256" key="7">
    <source>
        <dbReference type="ARBA" id="ARBA00023239"/>
    </source>
</evidence>
<evidence type="ECO:0000256" key="4">
    <source>
        <dbReference type="ARBA" id="ARBA00012579"/>
    </source>
</evidence>
<feature type="signal peptide" evidence="9">
    <location>
        <begin position="1"/>
        <end position="17"/>
    </location>
</feature>
<reference evidence="11" key="1">
    <citation type="submission" date="2021-01" db="EMBL/GenBank/DDBJ databases">
        <authorList>
            <person name="Corre E."/>
            <person name="Pelletier E."/>
            <person name="Niang G."/>
            <person name="Scheremetjew M."/>
            <person name="Finn R."/>
            <person name="Kale V."/>
            <person name="Holt S."/>
            <person name="Cochrane G."/>
            <person name="Meng A."/>
            <person name="Brown T."/>
            <person name="Cohen L."/>
        </authorList>
    </citation>
    <scope>NUCLEOTIDE SEQUENCE</scope>
    <source>
        <strain evidence="11">CCCM811</strain>
    </source>
</reference>
<dbReference type="EMBL" id="HBIV01020452">
    <property type="protein sequence ID" value="CAE0663167.1"/>
    <property type="molecule type" value="Transcribed_RNA"/>
</dbReference>
<dbReference type="GO" id="GO:0046872">
    <property type="term" value="F:metal ion binding"/>
    <property type="evidence" value="ECO:0007669"/>
    <property type="project" value="UniProtKB-KW"/>
</dbReference>
<dbReference type="FunFam" id="3.30.1330.50:FF:000003">
    <property type="entry name" value="2-C-methyl-D-erythritol 2,4-cyclodiphosphate synthase"/>
    <property type="match status" value="1"/>
</dbReference>
<evidence type="ECO:0000313" key="11">
    <source>
        <dbReference type="EMBL" id="CAE0663167.1"/>
    </source>
</evidence>
<dbReference type="NCBIfam" id="TIGR00151">
    <property type="entry name" value="ispF"/>
    <property type="match status" value="1"/>
</dbReference>
<comment type="cofactor">
    <cofactor evidence="2">
        <name>a divalent metal cation</name>
        <dbReference type="ChEBI" id="CHEBI:60240"/>
    </cofactor>
</comment>
<evidence type="ECO:0000256" key="3">
    <source>
        <dbReference type="ARBA" id="ARBA00004709"/>
    </source>
</evidence>
<dbReference type="HAMAP" id="MF_00107">
    <property type="entry name" value="IspF"/>
    <property type="match status" value="1"/>
</dbReference>
<evidence type="ECO:0000256" key="6">
    <source>
        <dbReference type="ARBA" id="ARBA00023229"/>
    </source>
</evidence>
<dbReference type="PROSITE" id="PS01350">
    <property type="entry name" value="ISPF"/>
    <property type="match status" value="1"/>
</dbReference>
<comment type="catalytic activity">
    <reaction evidence="1 8">
        <text>4-CDP-2-C-methyl-D-erythritol 2-phosphate = 2-C-methyl-D-erythritol 2,4-cyclic diphosphate + CMP</text>
        <dbReference type="Rhea" id="RHEA:23864"/>
        <dbReference type="ChEBI" id="CHEBI:57919"/>
        <dbReference type="ChEBI" id="CHEBI:58483"/>
        <dbReference type="ChEBI" id="CHEBI:60377"/>
        <dbReference type="EC" id="4.6.1.12"/>
    </reaction>
</comment>
<dbReference type="GO" id="GO:0019288">
    <property type="term" value="P:isopentenyl diphosphate biosynthetic process, methylerythritol 4-phosphate pathway"/>
    <property type="evidence" value="ECO:0007669"/>
    <property type="project" value="UniProtKB-UniPathway"/>
</dbReference>
<comment type="pathway">
    <text evidence="3">Isoprenoid biosynthesis; isopentenyl diphosphate biosynthesis via DXP pathway; isopentenyl diphosphate from 1-deoxy-D-xylulose 5-phosphate: step 4/6.</text>
</comment>
<evidence type="ECO:0000256" key="5">
    <source>
        <dbReference type="ARBA" id="ARBA00022723"/>
    </source>
</evidence>
<proteinExistence type="inferred from homology"/>
<evidence type="ECO:0000256" key="2">
    <source>
        <dbReference type="ARBA" id="ARBA00001968"/>
    </source>
</evidence>
<comment type="similarity">
    <text evidence="8">Belongs to the IspF family.</text>
</comment>
<dbReference type="GO" id="GO:0016114">
    <property type="term" value="P:terpenoid biosynthetic process"/>
    <property type="evidence" value="ECO:0007669"/>
    <property type="project" value="InterPro"/>
</dbReference>
<evidence type="ECO:0000256" key="8">
    <source>
        <dbReference type="RuleBase" id="RU004395"/>
    </source>
</evidence>
<feature type="chain" id="PRO_5030161058" description="2-C-methyl-D-erythritol 2,4-cyclodiphosphate synthase" evidence="9">
    <location>
        <begin position="18"/>
        <end position="262"/>
    </location>
</feature>
<dbReference type="InterPro" id="IPR036571">
    <property type="entry name" value="MECDP_synthase_sf"/>
</dbReference>
<dbReference type="Gene3D" id="3.30.1330.50">
    <property type="entry name" value="2-C-methyl-D-erythritol 2,4-cyclodiphosphate synthase"/>
    <property type="match status" value="1"/>
</dbReference>
<dbReference type="CDD" id="cd00554">
    <property type="entry name" value="MECDP_synthase"/>
    <property type="match status" value="1"/>
</dbReference>
<dbReference type="Pfam" id="PF02542">
    <property type="entry name" value="YgbB"/>
    <property type="match status" value="1"/>
</dbReference>
<dbReference type="SUPFAM" id="SSF69765">
    <property type="entry name" value="IpsF-like"/>
    <property type="match status" value="1"/>
</dbReference>
<dbReference type="GO" id="GO:0008685">
    <property type="term" value="F:2-C-methyl-D-erythritol 2,4-cyclodiphosphate synthase activity"/>
    <property type="evidence" value="ECO:0007669"/>
    <property type="project" value="UniProtKB-EC"/>
</dbReference>
<keyword evidence="6 8" id="KW-0414">Isoprene biosynthesis</keyword>
<name>A0A6V3M8V7_9EUKA</name>
<evidence type="ECO:0000256" key="1">
    <source>
        <dbReference type="ARBA" id="ARBA00000200"/>
    </source>
</evidence>
<dbReference type="InterPro" id="IPR020555">
    <property type="entry name" value="MECDP_synthase_CS"/>
</dbReference>
<organism evidence="11">
    <name type="scientific">Lotharella globosa</name>
    <dbReference type="NCBI Taxonomy" id="91324"/>
    <lineage>
        <taxon>Eukaryota</taxon>
        <taxon>Sar</taxon>
        <taxon>Rhizaria</taxon>
        <taxon>Cercozoa</taxon>
        <taxon>Chlorarachniophyceae</taxon>
        <taxon>Lotharella</taxon>
    </lineage>
</organism>
<dbReference type="PANTHER" id="PTHR43181">
    <property type="entry name" value="2-C-METHYL-D-ERYTHRITOL 2,4-CYCLODIPHOSPHATE SYNTHASE, CHLOROPLASTIC"/>
    <property type="match status" value="1"/>
</dbReference>
<dbReference type="AlphaFoldDB" id="A0A6V3M8V7"/>
<dbReference type="InterPro" id="IPR003526">
    <property type="entry name" value="MECDP_synthase"/>
</dbReference>
<keyword evidence="7 8" id="KW-0456">Lyase</keyword>
<protein>
    <recommendedName>
        <fullName evidence="4 8">2-C-methyl-D-erythritol 2,4-cyclodiphosphate synthase</fullName>
        <ecNumber evidence="4 8">4.6.1.12</ecNumber>
    </recommendedName>
</protein>
<accession>A0A6V3M8V7</accession>
<dbReference type="EC" id="4.6.1.12" evidence="4 8"/>
<dbReference type="UniPathway" id="UPA00056">
    <property type="reaction ID" value="UER00095"/>
</dbReference>
<sequence length="262" mass="28643">MASLIVSVVLSTACVEAHGPSSLRQTLLNPKKFVIAGQTVTRNRSPYHRKPGCGAVAHTQVMRYDSVAHEVVSSRPAMRGHSRWLARATTSVDENTAAVQEPPLRIGHGWDIHRLEEDSGAPLTIGGVVIPFEKGIVAHSDGDVLYHSLTDAILGAIGMPDIGQLFPDTDPRWKGAASHVFLTESHRLMTERGYRIGNVDITLILQKPKVKDIKPEMAENIVKLLHTHPSRVNIKARTHEKVDSVGEVRALACHAVVLLERA</sequence>
<keyword evidence="9" id="KW-0732">Signal</keyword>
<evidence type="ECO:0000259" key="10">
    <source>
        <dbReference type="Pfam" id="PF02542"/>
    </source>
</evidence>
<keyword evidence="5" id="KW-0479">Metal-binding</keyword>
<dbReference type="PANTHER" id="PTHR43181:SF1">
    <property type="entry name" value="2-C-METHYL-D-ERYTHRITOL 2,4-CYCLODIPHOSPHATE SYNTHASE, CHLOROPLASTIC"/>
    <property type="match status" value="1"/>
</dbReference>
<feature type="domain" description="2-C-methyl-D-erythritol 2,4-cyclodiphosphate synthase" evidence="10">
    <location>
        <begin position="104"/>
        <end position="259"/>
    </location>
</feature>
<evidence type="ECO:0000256" key="9">
    <source>
        <dbReference type="SAM" id="SignalP"/>
    </source>
</evidence>